<proteinExistence type="predicted"/>
<evidence type="ECO:0000256" key="1">
    <source>
        <dbReference type="ARBA" id="ARBA00022527"/>
    </source>
</evidence>
<dbReference type="Proteomes" id="UP000054516">
    <property type="component" value="Unassembled WGS sequence"/>
</dbReference>
<evidence type="ECO:0000313" key="7">
    <source>
        <dbReference type="Proteomes" id="UP000054516"/>
    </source>
</evidence>
<feature type="compositionally biased region" description="Basic and acidic residues" evidence="4">
    <location>
        <begin position="135"/>
        <end position="148"/>
    </location>
</feature>
<feature type="compositionally biased region" description="Acidic residues" evidence="4">
    <location>
        <begin position="125"/>
        <end position="134"/>
    </location>
</feature>
<keyword evidence="2" id="KW-0547">Nucleotide-binding</keyword>
<keyword evidence="6" id="KW-0418">Kinase</keyword>
<dbReference type="STRING" id="77044.A0A1S8A9N8"/>
<feature type="region of interest" description="Disordered" evidence="4">
    <location>
        <begin position="125"/>
        <end position="156"/>
    </location>
</feature>
<evidence type="ECO:0000256" key="4">
    <source>
        <dbReference type="SAM" id="MobiDB-lite"/>
    </source>
</evidence>
<dbReference type="InterPro" id="IPR000719">
    <property type="entry name" value="Prot_kinase_dom"/>
</dbReference>
<keyword evidence="6" id="KW-0808">Transferase</keyword>
<dbReference type="OMA" id="QFKYFGP"/>
<evidence type="ECO:0000256" key="2">
    <source>
        <dbReference type="ARBA" id="ARBA00022741"/>
    </source>
</evidence>
<protein>
    <submittedName>
        <fullName evidence="6">Putative serine threonine protein kinase</fullName>
    </submittedName>
</protein>
<reference evidence="6" key="1">
    <citation type="submission" date="2016-03" db="EMBL/GenBank/DDBJ databases">
        <title>Draft genome sequence of Rosellinia necatrix.</title>
        <authorList>
            <person name="Kanematsu S."/>
        </authorList>
    </citation>
    <scope>NUCLEOTIDE SEQUENCE [LARGE SCALE GENOMIC DNA]</scope>
    <source>
        <strain evidence="6">W97</strain>
    </source>
</reference>
<evidence type="ECO:0000313" key="6">
    <source>
        <dbReference type="EMBL" id="GAW26420.1"/>
    </source>
</evidence>
<dbReference type="GO" id="GO:0004674">
    <property type="term" value="F:protein serine/threonine kinase activity"/>
    <property type="evidence" value="ECO:0007669"/>
    <property type="project" value="UniProtKB-KW"/>
</dbReference>
<dbReference type="InterPro" id="IPR050117">
    <property type="entry name" value="MAPK"/>
</dbReference>
<dbReference type="GO" id="GO:0005524">
    <property type="term" value="F:ATP binding"/>
    <property type="evidence" value="ECO:0007669"/>
    <property type="project" value="UniProtKB-KW"/>
</dbReference>
<sequence>MLQLSWGTSTDVWSFGNTILSLVHGGGYHHFDPGWEGFKPEDQDYEITVLKRMYNSLGPFPPSIADIIDLDTFEIIHFLNQQGPPQRPLQRWSTKELPPADNEFIRRILKFDPRDRPTVEEILQDEWFTDESDDTREPIPVEPKKELGKPAPGFCR</sequence>
<gene>
    <name evidence="6" type="ORF">SAMD00023353_3100650</name>
</gene>
<dbReference type="AlphaFoldDB" id="A0A1S8A9N8"/>
<keyword evidence="3" id="KW-0067">ATP-binding</keyword>
<organism evidence="6">
    <name type="scientific">Rosellinia necatrix</name>
    <name type="common">White root-rot fungus</name>
    <dbReference type="NCBI Taxonomy" id="77044"/>
    <lineage>
        <taxon>Eukaryota</taxon>
        <taxon>Fungi</taxon>
        <taxon>Dikarya</taxon>
        <taxon>Ascomycota</taxon>
        <taxon>Pezizomycotina</taxon>
        <taxon>Sordariomycetes</taxon>
        <taxon>Xylariomycetidae</taxon>
        <taxon>Xylariales</taxon>
        <taxon>Xylariaceae</taxon>
        <taxon>Rosellinia</taxon>
    </lineage>
</organism>
<dbReference type="Gene3D" id="1.10.510.10">
    <property type="entry name" value="Transferase(Phosphotransferase) domain 1"/>
    <property type="match status" value="1"/>
</dbReference>
<dbReference type="SUPFAM" id="SSF56112">
    <property type="entry name" value="Protein kinase-like (PK-like)"/>
    <property type="match status" value="1"/>
</dbReference>
<keyword evidence="7" id="KW-1185">Reference proteome</keyword>
<feature type="domain" description="Protein kinase" evidence="5">
    <location>
        <begin position="1"/>
        <end position="128"/>
    </location>
</feature>
<dbReference type="PROSITE" id="PS50011">
    <property type="entry name" value="PROTEIN_KINASE_DOM"/>
    <property type="match status" value="1"/>
</dbReference>
<name>A0A1S8A9N8_ROSNE</name>
<evidence type="ECO:0000256" key="3">
    <source>
        <dbReference type="ARBA" id="ARBA00022840"/>
    </source>
</evidence>
<dbReference type="EMBL" id="DF977476">
    <property type="protein sequence ID" value="GAW26420.1"/>
    <property type="molecule type" value="Genomic_DNA"/>
</dbReference>
<dbReference type="PANTHER" id="PTHR24055">
    <property type="entry name" value="MITOGEN-ACTIVATED PROTEIN KINASE"/>
    <property type="match status" value="1"/>
</dbReference>
<accession>A0A1S8A9N8</accession>
<keyword evidence="1" id="KW-0723">Serine/threonine-protein kinase</keyword>
<dbReference type="InterPro" id="IPR011009">
    <property type="entry name" value="Kinase-like_dom_sf"/>
</dbReference>
<evidence type="ECO:0000259" key="5">
    <source>
        <dbReference type="PROSITE" id="PS50011"/>
    </source>
</evidence>
<dbReference type="OrthoDB" id="5979581at2759"/>